<dbReference type="AlphaFoldDB" id="R7PU31"/>
<evidence type="ECO:0000313" key="2">
    <source>
        <dbReference type="Proteomes" id="UP000018189"/>
    </source>
</evidence>
<dbReference type="EMBL" id="CBKP010000002">
    <property type="protein sequence ID" value="CDF28236.1"/>
    <property type="molecule type" value="Genomic_DNA"/>
</dbReference>
<reference evidence="1" key="1">
    <citation type="submission" date="2012-11" db="EMBL/GenBank/DDBJ databases">
        <title>Dependencies among metagenomic species, viruses, plasmids and units of genetic variation.</title>
        <authorList>
            <person name="Nielsen H.B."/>
            <person name="Almeida M."/>
            <person name="Juncker A.S."/>
            <person name="Rasmussen S."/>
            <person name="Li J."/>
            <person name="Sunagawa S."/>
            <person name="Plichta D."/>
            <person name="Gautier L."/>
            <person name="Le Chatelier E."/>
            <person name="Peletier E."/>
            <person name="Bonde I."/>
            <person name="Nielsen T."/>
            <person name="Manichanh C."/>
            <person name="Arumugam M."/>
            <person name="Batto J."/>
            <person name="Santos M.B.Q.D."/>
            <person name="Blom N."/>
            <person name="Borruel N."/>
            <person name="Burgdorf K.S."/>
            <person name="Boumezbeur F."/>
            <person name="Casellas F."/>
            <person name="Dore J."/>
            <person name="Guarner F."/>
            <person name="Hansen T."/>
            <person name="Hildebrand F."/>
            <person name="Kaas R.S."/>
            <person name="Kennedy S."/>
            <person name="Kristiansen K."/>
            <person name="Kultima J.R."/>
            <person name="Leonard P."/>
            <person name="Levenez F."/>
            <person name="Lund O."/>
            <person name="Moumen B."/>
            <person name="Le Paslier D."/>
            <person name="Pons N."/>
            <person name="Pedersen O."/>
            <person name="Prifti E."/>
            <person name="Qin J."/>
            <person name="Raes J."/>
            <person name="Tap J."/>
            <person name="Tims S."/>
            <person name="Ussery D.W."/>
            <person name="Yamada T."/>
            <person name="MetaHit consortium"/>
            <person name="Renault P."/>
            <person name="Sicheritz-Ponten T."/>
            <person name="Bork P."/>
            <person name="Wang J."/>
            <person name="Brunak S."/>
            <person name="Ehrlich S.D."/>
        </authorList>
    </citation>
    <scope>NUCLEOTIDE SEQUENCE [LARGE SCALE GENOMIC DNA]</scope>
</reference>
<proteinExistence type="predicted"/>
<comment type="caution">
    <text evidence="1">The sequence shown here is derived from an EMBL/GenBank/DDBJ whole genome shotgun (WGS) entry which is preliminary data.</text>
</comment>
<evidence type="ECO:0008006" key="3">
    <source>
        <dbReference type="Google" id="ProtNLM"/>
    </source>
</evidence>
<gene>
    <name evidence="1" type="ORF">BN522_00137</name>
</gene>
<dbReference type="Proteomes" id="UP000018189">
    <property type="component" value="Unassembled WGS sequence"/>
</dbReference>
<accession>R7PU31</accession>
<sequence length="80" mass="9194">MKNPSKSTISKFKNENELLISEFFYFTVKKGQELNLISNKVIGIDGTFLKANAEINNRASQKEINLLEKTIKKKFTSKRP</sequence>
<name>R7PU31_METSM</name>
<organism evidence="1 2">
    <name type="scientific">Methanobrevibacter smithii CAG:186</name>
    <dbReference type="NCBI Taxonomy" id="1263088"/>
    <lineage>
        <taxon>Archaea</taxon>
        <taxon>Methanobacteriati</taxon>
        <taxon>Methanobacteriota</taxon>
        <taxon>Methanomada group</taxon>
        <taxon>Methanobacteria</taxon>
        <taxon>Methanobacteriales</taxon>
        <taxon>Methanobacteriaceae</taxon>
        <taxon>Methanobrevibacter</taxon>
    </lineage>
</organism>
<evidence type="ECO:0000313" key="1">
    <source>
        <dbReference type="EMBL" id="CDF28236.1"/>
    </source>
</evidence>
<protein>
    <recommendedName>
        <fullName evidence="3">Transposase</fullName>
    </recommendedName>
</protein>